<organism evidence="2 3">
    <name type="scientific">Pristionchus fissidentatus</name>
    <dbReference type="NCBI Taxonomy" id="1538716"/>
    <lineage>
        <taxon>Eukaryota</taxon>
        <taxon>Metazoa</taxon>
        <taxon>Ecdysozoa</taxon>
        <taxon>Nematoda</taxon>
        <taxon>Chromadorea</taxon>
        <taxon>Rhabditida</taxon>
        <taxon>Rhabditina</taxon>
        <taxon>Diplogasteromorpha</taxon>
        <taxon>Diplogasteroidea</taxon>
        <taxon>Neodiplogasteridae</taxon>
        <taxon>Pristionchus</taxon>
    </lineage>
</organism>
<feature type="coiled-coil region" evidence="1">
    <location>
        <begin position="80"/>
        <end position="107"/>
    </location>
</feature>
<comment type="caution">
    <text evidence="2">The sequence shown here is derived from an EMBL/GenBank/DDBJ whole genome shotgun (WGS) entry which is preliminary data.</text>
</comment>
<protein>
    <recommendedName>
        <fullName evidence="4">GYF domain-containing protein</fullName>
    </recommendedName>
</protein>
<proteinExistence type="predicted"/>
<name>A0AAV5V752_9BILA</name>
<evidence type="ECO:0000313" key="3">
    <source>
        <dbReference type="Proteomes" id="UP001432322"/>
    </source>
</evidence>
<keyword evidence="3" id="KW-1185">Reference proteome</keyword>
<dbReference type="EMBL" id="BTSY01000002">
    <property type="protein sequence ID" value="GMT15457.1"/>
    <property type="molecule type" value="Genomic_DNA"/>
</dbReference>
<dbReference type="AlphaFoldDB" id="A0AAV5V752"/>
<evidence type="ECO:0008006" key="4">
    <source>
        <dbReference type="Google" id="ProtNLM"/>
    </source>
</evidence>
<gene>
    <name evidence="2" type="ORF">PFISCL1PPCAC_6754</name>
</gene>
<sequence length="165" mass="19621">LRDEMSLWCRPSASGETHGPYSVEQVMEWYERREILVSAQFSFDGGLNWESIVDLRRRNGPYRPFVWMTDTDSISNHSPIEYLRELVESLRNEVDELDMESEMMIMELDETELMLEKMNNVQKIKDREEARHLEEKRREEKVRWMLLESPMVGLIGCGRRLLAAH</sequence>
<reference evidence="2" key="1">
    <citation type="submission" date="2023-10" db="EMBL/GenBank/DDBJ databases">
        <title>Genome assembly of Pristionchus species.</title>
        <authorList>
            <person name="Yoshida K."/>
            <person name="Sommer R.J."/>
        </authorList>
    </citation>
    <scope>NUCLEOTIDE SEQUENCE</scope>
    <source>
        <strain evidence="2">RS5133</strain>
    </source>
</reference>
<dbReference type="Proteomes" id="UP001432322">
    <property type="component" value="Unassembled WGS sequence"/>
</dbReference>
<feature type="non-terminal residue" evidence="2">
    <location>
        <position position="1"/>
    </location>
</feature>
<evidence type="ECO:0000256" key="1">
    <source>
        <dbReference type="SAM" id="Coils"/>
    </source>
</evidence>
<evidence type="ECO:0000313" key="2">
    <source>
        <dbReference type="EMBL" id="GMT15457.1"/>
    </source>
</evidence>
<keyword evidence="1" id="KW-0175">Coiled coil</keyword>
<accession>A0AAV5V752</accession>